<organism evidence="2 3">
    <name type="scientific">Roseovarius pacificus</name>
    <dbReference type="NCBI Taxonomy" id="337701"/>
    <lineage>
        <taxon>Bacteria</taxon>
        <taxon>Pseudomonadati</taxon>
        <taxon>Pseudomonadota</taxon>
        <taxon>Alphaproteobacteria</taxon>
        <taxon>Rhodobacterales</taxon>
        <taxon>Roseobacteraceae</taxon>
        <taxon>Roseovarius</taxon>
    </lineage>
</organism>
<keyword evidence="3" id="KW-1185">Reference proteome</keyword>
<reference evidence="2 3" key="1">
    <citation type="submission" date="2016-11" db="EMBL/GenBank/DDBJ databases">
        <authorList>
            <person name="Jaros S."/>
            <person name="Januszkiewicz K."/>
            <person name="Wedrychowicz H."/>
        </authorList>
    </citation>
    <scope>NUCLEOTIDE SEQUENCE [LARGE SCALE GENOMIC DNA]</scope>
    <source>
        <strain evidence="2 3">DSM 29589</strain>
    </source>
</reference>
<dbReference type="SUPFAM" id="SSF56601">
    <property type="entry name" value="beta-lactamase/transpeptidase-like"/>
    <property type="match status" value="1"/>
</dbReference>
<dbReference type="RefSeq" id="WP_073036558.1">
    <property type="nucleotide sequence ID" value="NZ_BMLR01000013.1"/>
</dbReference>
<dbReference type="Gene3D" id="3.40.710.10">
    <property type="entry name" value="DD-peptidase/beta-lactamase superfamily"/>
    <property type="match status" value="1"/>
</dbReference>
<dbReference type="AlphaFoldDB" id="A0A1M7HSF1"/>
<dbReference type="InterPro" id="IPR012338">
    <property type="entry name" value="Beta-lactam/transpept-like"/>
</dbReference>
<dbReference type="OrthoDB" id="9814204at2"/>
<gene>
    <name evidence="2" type="ORF">SAMN05444398_11386</name>
</gene>
<sequence length="328" mass="34866">MLNRRSFAATLLSASAVPFVNRAIAQTESDIRSAVRDLPQFHAMIVQRGDDIVFAEALRGPGLDRVANIKSCSKSIVALLAGNAISQGAIASVEATLGVVAPSIIPSDATQGVADLTIEDLLTLRAGLEGTSGPNYGAWVNSDNWVSFALRRPMIATPGERMIYSTGTTHVLGAALTVATGQSLLEQARSVLGRPLGIEIPPWTRDPQGFYFGGNEMALTPRAMLRIAMLMRDGGRFGGEQILSADWIRASIRPHTRSPFSGLDYGYGWFLTDSGFILARGYGGQVIAAHPERDLAVAITSDPNSPARSGGYFGQLIDLLEGPLLTLG</sequence>
<dbReference type="EMBL" id="FRBR01000013">
    <property type="protein sequence ID" value="SHM31481.1"/>
    <property type="molecule type" value="Genomic_DNA"/>
</dbReference>
<dbReference type="InterPro" id="IPR001466">
    <property type="entry name" value="Beta-lactam-related"/>
</dbReference>
<evidence type="ECO:0000313" key="2">
    <source>
        <dbReference type="EMBL" id="SHM31481.1"/>
    </source>
</evidence>
<proteinExistence type="predicted"/>
<protein>
    <submittedName>
        <fullName evidence="2">CubicO group peptidase, beta-lactamase class C family</fullName>
    </submittedName>
</protein>
<accession>A0A1M7HSF1</accession>
<feature type="domain" description="Beta-lactamase-related" evidence="1">
    <location>
        <begin position="44"/>
        <end position="308"/>
    </location>
</feature>
<evidence type="ECO:0000313" key="3">
    <source>
        <dbReference type="Proteomes" id="UP000183974"/>
    </source>
</evidence>
<dbReference type="Proteomes" id="UP000183974">
    <property type="component" value="Unassembled WGS sequence"/>
</dbReference>
<dbReference type="PANTHER" id="PTHR43283:SF7">
    <property type="entry name" value="BETA-LACTAMASE-RELATED DOMAIN-CONTAINING PROTEIN"/>
    <property type="match status" value="1"/>
</dbReference>
<dbReference type="PANTHER" id="PTHR43283">
    <property type="entry name" value="BETA-LACTAMASE-RELATED"/>
    <property type="match status" value="1"/>
</dbReference>
<dbReference type="STRING" id="337701.SAMN05444398_11386"/>
<evidence type="ECO:0000259" key="1">
    <source>
        <dbReference type="Pfam" id="PF00144"/>
    </source>
</evidence>
<name>A0A1M7HSF1_9RHOB</name>
<dbReference type="Pfam" id="PF00144">
    <property type="entry name" value="Beta-lactamase"/>
    <property type="match status" value="1"/>
</dbReference>
<dbReference type="InterPro" id="IPR050789">
    <property type="entry name" value="Diverse_Enzym_Activities"/>
</dbReference>